<dbReference type="Proteomes" id="UP000799118">
    <property type="component" value="Unassembled WGS sequence"/>
</dbReference>
<feature type="region of interest" description="Disordered" evidence="1">
    <location>
        <begin position="35"/>
        <end position="59"/>
    </location>
</feature>
<name>A0A6A4HF57_9AGAR</name>
<dbReference type="OrthoDB" id="10263272at2759"/>
<sequence length="88" mass="9508">MPSAPSKKSRIIPSESDELKEQANALFSSILHTEVTPPSLHRPSSPTRPPVASTSAAVPTSTPTWRRLFAYSSPSHSNPSTPSGRYSY</sequence>
<feature type="compositionally biased region" description="Low complexity" evidence="1">
    <location>
        <begin position="50"/>
        <end position="59"/>
    </location>
</feature>
<evidence type="ECO:0000256" key="1">
    <source>
        <dbReference type="SAM" id="MobiDB-lite"/>
    </source>
</evidence>
<evidence type="ECO:0000313" key="3">
    <source>
        <dbReference type="Proteomes" id="UP000799118"/>
    </source>
</evidence>
<keyword evidence="3" id="KW-1185">Reference proteome</keyword>
<gene>
    <name evidence="2" type="ORF">BT96DRAFT_997487</name>
</gene>
<organism evidence="2 3">
    <name type="scientific">Gymnopus androsaceus JB14</name>
    <dbReference type="NCBI Taxonomy" id="1447944"/>
    <lineage>
        <taxon>Eukaryota</taxon>
        <taxon>Fungi</taxon>
        <taxon>Dikarya</taxon>
        <taxon>Basidiomycota</taxon>
        <taxon>Agaricomycotina</taxon>
        <taxon>Agaricomycetes</taxon>
        <taxon>Agaricomycetidae</taxon>
        <taxon>Agaricales</taxon>
        <taxon>Marasmiineae</taxon>
        <taxon>Omphalotaceae</taxon>
        <taxon>Gymnopus</taxon>
    </lineage>
</organism>
<reference evidence="2" key="1">
    <citation type="journal article" date="2019" name="Environ. Microbiol.">
        <title>Fungal ecological strategies reflected in gene transcription - a case study of two litter decomposers.</title>
        <authorList>
            <person name="Barbi F."/>
            <person name="Kohler A."/>
            <person name="Barry K."/>
            <person name="Baskaran P."/>
            <person name="Daum C."/>
            <person name="Fauchery L."/>
            <person name="Ihrmark K."/>
            <person name="Kuo A."/>
            <person name="LaButti K."/>
            <person name="Lipzen A."/>
            <person name="Morin E."/>
            <person name="Grigoriev I.V."/>
            <person name="Henrissat B."/>
            <person name="Lindahl B."/>
            <person name="Martin F."/>
        </authorList>
    </citation>
    <scope>NUCLEOTIDE SEQUENCE</scope>
    <source>
        <strain evidence="2">JB14</strain>
    </source>
</reference>
<protein>
    <submittedName>
        <fullName evidence="2">Uncharacterized protein</fullName>
    </submittedName>
</protein>
<dbReference type="EMBL" id="ML769527">
    <property type="protein sequence ID" value="KAE9395685.1"/>
    <property type="molecule type" value="Genomic_DNA"/>
</dbReference>
<proteinExistence type="predicted"/>
<accession>A0A6A4HF57</accession>
<dbReference type="AlphaFoldDB" id="A0A6A4HF57"/>
<evidence type="ECO:0000313" key="2">
    <source>
        <dbReference type="EMBL" id="KAE9395685.1"/>
    </source>
</evidence>